<dbReference type="EMBL" id="NHYE01004931">
    <property type="protein sequence ID" value="PPQ80702.1"/>
    <property type="molecule type" value="Genomic_DNA"/>
</dbReference>
<reference evidence="1 2" key="1">
    <citation type="journal article" date="2018" name="Evol. Lett.">
        <title>Horizontal gene cluster transfer increased hallucinogenic mushroom diversity.</title>
        <authorList>
            <person name="Reynolds H.T."/>
            <person name="Vijayakumar V."/>
            <person name="Gluck-Thaler E."/>
            <person name="Korotkin H.B."/>
            <person name="Matheny P.B."/>
            <person name="Slot J.C."/>
        </authorList>
    </citation>
    <scope>NUCLEOTIDE SEQUENCE [LARGE SCALE GENOMIC DNA]</scope>
    <source>
        <strain evidence="1 2">SRW20</strain>
    </source>
</reference>
<evidence type="ECO:0000313" key="1">
    <source>
        <dbReference type="EMBL" id="PPQ80702.1"/>
    </source>
</evidence>
<dbReference type="PANTHER" id="PTHR19959">
    <property type="entry name" value="KINESIN LIGHT CHAIN"/>
    <property type="match status" value="1"/>
</dbReference>
<dbReference type="Gene3D" id="1.25.40.10">
    <property type="entry name" value="Tetratricopeptide repeat domain"/>
    <property type="match status" value="2"/>
</dbReference>
<protein>
    <submittedName>
        <fullName evidence="1">Uncharacterized protein</fullName>
    </submittedName>
</protein>
<dbReference type="InterPro" id="IPR011990">
    <property type="entry name" value="TPR-like_helical_dom_sf"/>
</dbReference>
<dbReference type="STRING" id="231916.A0A409WQD2"/>
<accession>A0A409WQD2</accession>
<keyword evidence="2" id="KW-1185">Reference proteome</keyword>
<dbReference type="OrthoDB" id="9991317at2759"/>
<name>A0A409WQD2_9AGAR</name>
<dbReference type="PANTHER" id="PTHR19959:SF119">
    <property type="entry name" value="FUNGAL LIPASE-LIKE DOMAIN-CONTAINING PROTEIN"/>
    <property type="match status" value="1"/>
</dbReference>
<proteinExistence type="predicted"/>
<dbReference type="InParanoid" id="A0A409WQD2"/>
<evidence type="ECO:0000313" key="2">
    <source>
        <dbReference type="Proteomes" id="UP000284706"/>
    </source>
</evidence>
<dbReference type="Proteomes" id="UP000284706">
    <property type="component" value="Unassembled WGS sequence"/>
</dbReference>
<comment type="caution">
    <text evidence="1">The sequence shown here is derived from an EMBL/GenBank/DDBJ whole genome shotgun (WGS) entry which is preliminary data.</text>
</comment>
<dbReference type="SUPFAM" id="SSF48452">
    <property type="entry name" value="TPR-like"/>
    <property type="match status" value="1"/>
</dbReference>
<dbReference type="AlphaFoldDB" id="A0A409WQD2"/>
<gene>
    <name evidence="1" type="ORF">CVT26_007402</name>
</gene>
<sequence length="1063" mass="119201">MDSNNGLDVKNELYIREIRLQCTAEDAAREELDDLKLVMVNAKDDIPVKLTRVSRTMWRYCNSDSTLFPPKGILKFIATSDANRAFGHIQKDLSKCWGDIDVSWKLEHGVEDAPALSISLQICEKGPFQAALEEVSNEIDYLASLLSSALFMPGNEPTKPDRLNEIGDKFMERFIDSQMAPDINASIHAYEQALGLLSADDQRRPTFLDDAGLAFYERNRRFGAIDDINDAISRQQLATTLLPENDEDLPYILDHLGCSLWSRFQQTGNFDDVTESIQLHRRAVAQIPDGHPNLPGWLNNLGTSLSSSFERTDNLDDLAESIQFQQQAIALTPDGDPQLPARLGNLGLSFKSRFEKTGNYDDLTESIRLHRQVVEYTPEGHPHLAGRLQNLGSSLLTRFGQTGDVSDIAQSIQLKQRAVALIPEGHPGLPAWLNSLGSSFLTRFERTRDFNDLEQSIQLRQQAVELAPSGHPHLPAWLNNLGISFSFRSQKTGSLKDLERSIQLMRQAVEVVPAGHPDLPTWLSNLGFALSSRFEQTSDLNDLEQSIELQQQAMDLTPEGHLDFPARLNNLGFLISSRFEKTNDLNDLAQSIRLQQRAVELTPQGHPRLSYWMNGLGSSLLSQFLQTQEYSTLVAATSNFRSSSMSRTGPPTIRLQAARTWAQFSHKISTSEVITAHDQVINLISLVAGMENTSKRRYEVLRDSPELSTAAAAAALSVNQPAKALEWLEEGRCIVWNQLNQLRTPVDSLRAHHPDLADQLMLLSRQLEHMQARDDRQSAVELPLRAQISLETEASHHLMLSKEREQLLATIRERPGFESFFRPRKCADLMKIVPENGVVVVINSDKSRCDALVLTAGKEEPAHVTLEKFTRERAQILAEQLREYLASHDRRSRYTDEATSNSRKPGAFKRRRAVNQLNNILRALWTDLLDPILQYLGIKNPGLDSDLPRIWWCPTGPLSFLPIHAAGIYNPEPGESKICLANYVVSSYIPNLTVLDRLRSRKADHTGKGVLLVSQPNTPSLAPIPKTNEETASVCNELTRRHIDSTLYSDGEATVARIFWSIA</sequence>
<organism evidence="1 2">
    <name type="scientific">Gymnopilus dilepis</name>
    <dbReference type="NCBI Taxonomy" id="231916"/>
    <lineage>
        <taxon>Eukaryota</taxon>
        <taxon>Fungi</taxon>
        <taxon>Dikarya</taxon>
        <taxon>Basidiomycota</taxon>
        <taxon>Agaricomycotina</taxon>
        <taxon>Agaricomycetes</taxon>
        <taxon>Agaricomycetidae</taxon>
        <taxon>Agaricales</taxon>
        <taxon>Agaricineae</taxon>
        <taxon>Hymenogastraceae</taxon>
        <taxon>Gymnopilus</taxon>
    </lineage>
</organism>